<evidence type="ECO:0000313" key="3">
    <source>
        <dbReference type="Proteomes" id="UP000664654"/>
    </source>
</evidence>
<proteinExistence type="predicted"/>
<dbReference type="InterPro" id="IPR035919">
    <property type="entry name" value="EAL_sf"/>
</dbReference>
<feature type="domain" description="EAL" evidence="1">
    <location>
        <begin position="1"/>
        <end position="58"/>
    </location>
</feature>
<dbReference type="InterPro" id="IPR001633">
    <property type="entry name" value="EAL_dom"/>
</dbReference>
<dbReference type="EMBL" id="JAFKCV010000143">
    <property type="protein sequence ID" value="MBN7827895.1"/>
    <property type="molecule type" value="Genomic_DNA"/>
</dbReference>
<evidence type="ECO:0000313" key="2">
    <source>
        <dbReference type="EMBL" id="MBN7827895.1"/>
    </source>
</evidence>
<name>A0A939IRF4_9ALTE</name>
<protein>
    <submittedName>
        <fullName evidence="2">EAL domain-containing protein</fullName>
    </submittedName>
</protein>
<organism evidence="2 3">
    <name type="scientific">Bowmanella dokdonensis</name>
    <dbReference type="NCBI Taxonomy" id="751969"/>
    <lineage>
        <taxon>Bacteria</taxon>
        <taxon>Pseudomonadati</taxon>
        <taxon>Pseudomonadota</taxon>
        <taxon>Gammaproteobacteria</taxon>
        <taxon>Alteromonadales</taxon>
        <taxon>Alteromonadaceae</taxon>
        <taxon>Bowmanella</taxon>
    </lineage>
</organism>
<dbReference type="Proteomes" id="UP000664654">
    <property type="component" value="Unassembled WGS sequence"/>
</dbReference>
<evidence type="ECO:0000259" key="1">
    <source>
        <dbReference type="PROSITE" id="PS50883"/>
    </source>
</evidence>
<feature type="non-terminal residue" evidence="2">
    <location>
        <position position="1"/>
    </location>
</feature>
<keyword evidence="3" id="KW-1185">Reference proteome</keyword>
<gene>
    <name evidence="2" type="ORF">J0A66_21935</name>
</gene>
<dbReference type="PROSITE" id="PS50883">
    <property type="entry name" value="EAL"/>
    <property type="match status" value="1"/>
</dbReference>
<dbReference type="RefSeq" id="WP_206575964.1">
    <property type="nucleotide sequence ID" value="NZ_JAFKCV010000143.1"/>
</dbReference>
<comment type="caution">
    <text evidence="2">The sequence shown here is derived from an EMBL/GenBank/DDBJ whole genome shotgun (WGS) entry which is preliminary data.</text>
</comment>
<dbReference type="Gene3D" id="3.20.20.450">
    <property type="entry name" value="EAL domain"/>
    <property type="match status" value="1"/>
</dbReference>
<dbReference type="GO" id="GO:0071111">
    <property type="term" value="F:cyclic-guanylate-specific phosphodiesterase activity"/>
    <property type="evidence" value="ECO:0007669"/>
    <property type="project" value="InterPro"/>
</dbReference>
<accession>A0A939IRF4</accession>
<dbReference type="Pfam" id="PF00563">
    <property type="entry name" value="EAL"/>
    <property type="match status" value="1"/>
</dbReference>
<dbReference type="AlphaFoldDB" id="A0A939IRF4"/>
<dbReference type="PANTHER" id="PTHR33121:SF70">
    <property type="entry name" value="SIGNALING PROTEIN YKOW"/>
    <property type="match status" value="1"/>
</dbReference>
<reference evidence="2" key="1">
    <citation type="submission" date="2021-03" db="EMBL/GenBank/DDBJ databases">
        <title>novel species isolated from a fishpond in China.</title>
        <authorList>
            <person name="Lu H."/>
            <person name="Cai Z."/>
        </authorList>
    </citation>
    <scope>NUCLEOTIDE SEQUENCE</scope>
    <source>
        <strain evidence="2">JCM 30855</strain>
    </source>
</reference>
<dbReference type="InterPro" id="IPR050706">
    <property type="entry name" value="Cyclic-di-GMP_PDE-like"/>
</dbReference>
<dbReference type="SUPFAM" id="SSF141868">
    <property type="entry name" value="EAL domain-like"/>
    <property type="match status" value="1"/>
</dbReference>
<dbReference type="PANTHER" id="PTHR33121">
    <property type="entry name" value="CYCLIC DI-GMP PHOSPHODIESTERASE PDEF"/>
    <property type="match status" value="1"/>
</dbReference>
<sequence length="62" mass="6685">KAIIQLSKTLGIGLVAQGVEYQEQVAFLQQNGCHIMQGYHFSRPLPAAEFERLLAAQVGSGA</sequence>